<organism evidence="2 3">
    <name type="scientific">Pirellulimonas nuda</name>
    <dbReference type="NCBI Taxonomy" id="2528009"/>
    <lineage>
        <taxon>Bacteria</taxon>
        <taxon>Pseudomonadati</taxon>
        <taxon>Planctomycetota</taxon>
        <taxon>Planctomycetia</taxon>
        <taxon>Pirellulales</taxon>
        <taxon>Lacipirellulaceae</taxon>
        <taxon>Pirellulimonas</taxon>
    </lineage>
</organism>
<dbReference type="InterPro" id="IPR024775">
    <property type="entry name" value="DinB-like"/>
</dbReference>
<evidence type="ECO:0000259" key="1">
    <source>
        <dbReference type="Pfam" id="PF12867"/>
    </source>
</evidence>
<reference evidence="2 3" key="1">
    <citation type="submission" date="2019-02" db="EMBL/GenBank/DDBJ databases">
        <title>Deep-cultivation of Planctomycetes and their phenomic and genomic characterization uncovers novel biology.</title>
        <authorList>
            <person name="Wiegand S."/>
            <person name="Jogler M."/>
            <person name="Boedeker C."/>
            <person name="Pinto D."/>
            <person name="Vollmers J."/>
            <person name="Rivas-Marin E."/>
            <person name="Kohn T."/>
            <person name="Peeters S.H."/>
            <person name="Heuer A."/>
            <person name="Rast P."/>
            <person name="Oberbeckmann S."/>
            <person name="Bunk B."/>
            <person name="Jeske O."/>
            <person name="Meyerdierks A."/>
            <person name="Storesund J.E."/>
            <person name="Kallscheuer N."/>
            <person name="Luecker S."/>
            <person name="Lage O.M."/>
            <person name="Pohl T."/>
            <person name="Merkel B.J."/>
            <person name="Hornburger P."/>
            <person name="Mueller R.-W."/>
            <person name="Bruemmer F."/>
            <person name="Labrenz M."/>
            <person name="Spormann A.M."/>
            <person name="Op den Camp H."/>
            <person name="Overmann J."/>
            <person name="Amann R."/>
            <person name="Jetten M.S.M."/>
            <person name="Mascher T."/>
            <person name="Medema M.H."/>
            <person name="Devos D.P."/>
            <person name="Kaster A.-K."/>
            <person name="Ovreas L."/>
            <person name="Rohde M."/>
            <person name="Galperin M.Y."/>
            <person name="Jogler C."/>
        </authorList>
    </citation>
    <scope>NUCLEOTIDE SEQUENCE [LARGE SCALE GENOMIC DNA]</scope>
    <source>
        <strain evidence="2 3">Pla175</strain>
    </source>
</reference>
<evidence type="ECO:0000313" key="3">
    <source>
        <dbReference type="Proteomes" id="UP000317429"/>
    </source>
</evidence>
<accession>A0A518D8N0</accession>
<dbReference type="RefSeq" id="WP_145282106.1">
    <property type="nucleotide sequence ID" value="NZ_CP036291.1"/>
</dbReference>
<dbReference type="Proteomes" id="UP000317429">
    <property type="component" value="Chromosome"/>
</dbReference>
<evidence type="ECO:0000313" key="2">
    <source>
        <dbReference type="EMBL" id="QDU87841.1"/>
    </source>
</evidence>
<gene>
    <name evidence="2" type="ORF">Pla175_12080</name>
</gene>
<dbReference type="AlphaFoldDB" id="A0A518D8N0"/>
<dbReference type="InterPro" id="IPR034660">
    <property type="entry name" value="DinB/YfiT-like"/>
</dbReference>
<dbReference type="Gene3D" id="1.20.120.450">
    <property type="entry name" value="dinb family like domain"/>
    <property type="match status" value="1"/>
</dbReference>
<feature type="domain" description="DinB-like" evidence="1">
    <location>
        <begin position="13"/>
        <end position="144"/>
    </location>
</feature>
<dbReference type="KEGG" id="pnd:Pla175_12080"/>
<sequence>MKQVAAALRERVASTEPKLRAMPEAEAAHKPAPDRWSKKEILGHLIDSASNNHQRFVRSQLEGGLTFPGYEQEGWARCQHYASADWGLLIDLWSSYNRHLAEVIELLPPAATDETCRIGSYDPMTLAAVVEDYVVHLDHHLAQLARPVPAS</sequence>
<dbReference type="EMBL" id="CP036291">
    <property type="protein sequence ID" value="QDU87841.1"/>
    <property type="molecule type" value="Genomic_DNA"/>
</dbReference>
<dbReference type="Pfam" id="PF12867">
    <property type="entry name" value="DinB_2"/>
    <property type="match status" value="1"/>
</dbReference>
<name>A0A518D8N0_9BACT</name>
<protein>
    <submittedName>
        <fullName evidence="2">DinB superfamily protein</fullName>
    </submittedName>
</protein>
<keyword evidence="3" id="KW-1185">Reference proteome</keyword>
<proteinExistence type="predicted"/>
<dbReference type="OrthoDB" id="9793216at2"/>
<dbReference type="SUPFAM" id="SSF109854">
    <property type="entry name" value="DinB/YfiT-like putative metalloenzymes"/>
    <property type="match status" value="1"/>
</dbReference>